<name>A0ABZ2AH28_9BACT</name>
<accession>A0ABZ2AH28</accession>
<dbReference type="Gene3D" id="3.10.28.10">
    <property type="entry name" value="Homing endonucleases"/>
    <property type="match status" value="1"/>
</dbReference>
<feature type="domain" description="Sporulation regulator WhiA C-terminal" evidence="4">
    <location>
        <begin position="184"/>
        <end position="268"/>
    </location>
</feature>
<dbReference type="InterPro" id="IPR003802">
    <property type="entry name" value="Sporulation_regulator_WhiA"/>
</dbReference>
<keyword evidence="2 6" id="KW-0238">DNA-binding</keyword>
<organism evidence="6 7">
    <name type="scientific">Metamycoplasma gateae</name>
    <dbReference type="NCBI Taxonomy" id="35769"/>
    <lineage>
        <taxon>Bacteria</taxon>
        <taxon>Bacillati</taxon>
        <taxon>Mycoplasmatota</taxon>
        <taxon>Mycoplasmoidales</taxon>
        <taxon>Metamycoplasmataceae</taxon>
        <taxon>Metamycoplasma</taxon>
    </lineage>
</organism>
<evidence type="ECO:0000259" key="5">
    <source>
        <dbReference type="Pfam" id="PF14527"/>
    </source>
</evidence>
<dbReference type="Proteomes" id="UP001431935">
    <property type="component" value="Chromosome"/>
</dbReference>
<evidence type="ECO:0000256" key="3">
    <source>
        <dbReference type="ARBA" id="ARBA00023306"/>
    </source>
</evidence>
<feature type="domain" description="WhiA LAGLIDADG-like" evidence="5">
    <location>
        <begin position="89"/>
        <end position="179"/>
    </location>
</feature>
<dbReference type="RefSeq" id="WP_330463457.1">
    <property type="nucleotide sequence ID" value="NZ_CP143578.1"/>
</dbReference>
<dbReference type="InterPro" id="IPR027434">
    <property type="entry name" value="Homing_endonucl"/>
</dbReference>
<evidence type="ECO:0000259" key="4">
    <source>
        <dbReference type="Pfam" id="PF02650"/>
    </source>
</evidence>
<evidence type="ECO:0000256" key="2">
    <source>
        <dbReference type="ARBA" id="ARBA00023125"/>
    </source>
</evidence>
<proteinExistence type="predicted"/>
<evidence type="ECO:0000313" key="7">
    <source>
        <dbReference type="Proteomes" id="UP001431935"/>
    </source>
</evidence>
<dbReference type="SUPFAM" id="SSF55608">
    <property type="entry name" value="Homing endonucleases"/>
    <property type="match status" value="1"/>
</dbReference>
<dbReference type="NCBIfam" id="TIGR00647">
    <property type="entry name" value="DNA_bind_WhiA"/>
    <property type="match status" value="1"/>
</dbReference>
<dbReference type="Pfam" id="PF14527">
    <property type="entry name" value="LAGLIDADG_WhiA"/>
    <property type="match status" value="1"/>
</dbReference>
<keyword evidence="7" id="KW-1185">Reference proteome</keyword>
<dbReference type="InterPro" id="IPR023054">
    <property type="entry name" value="Sporulation_regulator_WhiA_C"/>
</dbReference>
<sequence length="280" mass="33242">MDKTFTQEIKQELINRPLTRQEKLNLLSGVFATANIEKNVAKLIFNNKILSKYIINLLDEFQIKHDSRRRNDLIIDLSTFKNINIKYERDYFSGIFLASGSISSFESASNHLELKFYSFDKALECLITLNNYDLEFKLLRRDNKFLIYLKKIENICDFLKAIEAINSYYQLEEYKIERDYFNNINRITNFDIYNQQRIANANTLFLANYDFIIKNKLTNLFTKEELQFFKIKKANLDSSLVDLVELLAQKNIYKSRSSLNHTLIKLKNKVHKYDSKNKNK</sequence>
<keyword evidence="1" id="KW-0132">Cell division</keyword>
<evidence type="ECO:0000313" key="6">
    <source>
        <dbReference type="EMBL" id="WVN21419.1"/>
    </source>
</evidence>
<keyword evidence="3" id="KW-0131">Cell cycle</keyword>
<dbReference type="EMBL" id="CP143578">
    <property type="protein sequence ID" value="WVN21419.1"/>
    <property type="molecule type" value="Genomic_DNA"/>
</dbReference>
<dbReference type="GO" id="GO:0003677">
    <property type="term" value="F:DNA binding"/>
    <property type="evidence" value="ECO:0007669"/>
    <property type="project" value="UniProtKB-KW"/>
</dbReference>
<gene>
    <name evidence="6" type="primary">whiA</name>
    <name evidence="6" type="ORF">V2E26_00190</name>
</gene>
<evidence type="ECO:0000256" key="1">
    <source>
        <dbReference type="ARBA" id="ARBA00022618"/>
    </source>
</evidence>
<dbReference type="Pfam" id="PF02650">
    <property type="entry name" value="HTH_WhiA"/>
    <property type="match status" value="1"/>
</dbReference>
<reference evidence="6" key="1">
    <citation type="submission" date="2024-01" db="EMBL/GenBank/DDBJ databases">
        <title>Complete genome sequence of Mycoplasma gateae strain 3700.</title>
        <authorList>
            <person name="Spergser J."/>
        </authorList>
    </citation>
    <scope>NUCLEOTIDE SEQUENCE [LARGE SCALE GENOMIC DNA]</scope>
    <source>
        <strain evidence="6">3700</strain>
    </source>
</reference>
<protein>
    <submittedName>
        <fullName evidence="6">DNA-binding protein WhiA</fullName>
    </submittedName>
</protein>
<dbReference type="PANTHER" id="PTHR37307:SF1">
    <property type="entry name" value="CELL DIVISION PROTEIN WHIA-RELATED"/>
    <property type="match status" value="1"/>
</dbReference>
<dbReference type="InterPro" id="IPR039518">
    <property type="entry name" value="WhiA_LAGLIDADG_dom"/>
</dbReference>
<dbReference type="PANTHER" id="PTHR37307">
    <property type="entry name" value="CELL DIVISION PROTEIN WHIA-RELATED"/>
    <property type="match status" value="1"/>
</dbReference>